<dbReference type="STRING" id="1802040.A3C28_01515"/>
<name>A0A1F7H3L8_9BACT</name>
<feature type="region of interest" description="Disordered" evidence="1">
    <location>
        <begin position="447"/>
        <end position="502"/>
    </location>
</feature>
<feature type="compositionally biased region" description="Basic and acidic residues" evidence="1">
    <location>
        <begin position="447"/>
        <end position="484"/>
    </location>
</feature>
<gene>
    <name evidence="3" type="ORF">A3C28_01515</name>
</gene>
<evidence type="ECO:0000256" key="1">
    <source>
        <dbReference type="SAM" id="MobiDB-lite"/>
    </source>
</evidence>
<sequence length="502" mass="53774">MSIFVQNLSTLINRGGERALAQIPHIDINTRGITWRVTLAILLAWAAIPGCAPQRPSASIDPGWTGVVSGEPTKLTQDGLLLITTPDKLAKRYGAVNNPKILHNSSGGYKFAHMYYDIDGPTRGDVYYGKVDERTGDQIVLVYEVPDTFSDKDLEKAKQQGYAGSRTVVDAPLRVSESLFPTLGAESIDVEDVEGDTTLVTIGNANATTQRITIETKDTQLEGKVHYNQQARETLTAIAQRSGPSGATQIPPLESGEEPVVTETPAATAILDLTPISAVSTPISTPTRFPAPPAAVVPTSDGGIPVEYWGLLGGALGGAVVLGAVALYFANKSGRFETIATDAVADATHLENIATQQSGLIKRLKHELGGVHDNYSQIITTSSDETMRGALELQGGVTSFATFLKGNRAQILQLLKEQDSQTAGTVNFTQAETQKILAALQALEKGAGDLRRQSAHHETDPHDRRDDQGEEGLRRAGAAREVKQGRRRPGTNIVDFPTEDNP</sequence>
<dbReference type="Proteomes" id="UP000178597">
    <property type="component" value="Unassembled WGS sequence"/>
</dbReference>
<reference evidence="3 4" key="1">
    <citation type="journal article" date="2016" name="Nat. Commun.">
        <title>Thousands of microbial genomes shed light on interconnected biogeochemical processes in an aquifer system.</title>
        <authorList>
            <person name="Anantharaman K."/>
            <person name="Brown C.T."/>
            <person name="Hug L.A."/>
            <person name="Sharon I."/>
            <person name="Castelle C.J."/>
            <person name="Probst A.J."/>
            <person name="Thomas B.C."/>
            <person name="Singh A."/>
            <person name="Wilkins M.J."/>
            <person name="Karaoz U."/>
            <person name="Brodie E.L."/>
            <person name="Williams K.H."/>
            <person name="Hubbard S.S."/>
            <person name="Banfield J.F."/>
        </authorList>
    </citation>
    <scope>NUCLEOTIDE SEQUENCE [LARGE SCALE GENOMIC DNA]</scope>
</reference>
<keyword evidence="2" id="KW-0812">Transmembrane</keyword>
<organism evidence="3 4">
    <name type="scientific">Candidatus Roizmanbacteria bacterium RIFCSPHIGHO2_02_FULL_39_9</name>
    <dbReference type="NCBI Taxonomy" id="1802040"/>
    <lineage>
        <taxon>Bacteria</taxon>
        <taxon>Candidatus Roizmaniibacteriota</taxon>
    </lineage>
</organism>
<protein>
    <submittedName>
        <fullName evidence="3">Uncharacterized protein</fullName>
    </submittedName>
</protein>
<evidence type="ECO:0000313" key="3">
    <source>
        <dbReference type="EMBL" id="OGK25693.1"/>
    </source>
</evidence>
<feature type="transmembrane region" description="Helical" evidence="2">
    <location>
        <begin position="308"/>
        <end position="330"/>
    </location>
</feature>
<accession>A0A1F7H3L8</accession>
<evidence type="ECO:0000313" key="4">
    <source>
        <dbReference type="Proteomes" id="UP000178597"/>
    </source>
</evidence>
<dbReference type="EMBL" id="MFZP01000061">
    <property type="protein sequence ID" value="OGK25693.1"/>
    <property type="molecule type" value="Genomic_DNA"/>
</dbReference>
<dbReference type="AlphaFoldDB" id="A0A1F7H3L8"/>
<keyword evidence="2" id="KW-1133">Transmembrane helix</keyword>
<evidence type="ECO:0000256" key="2">
    <source>
        <dbReference type="SAM" id="Phobius"/>
    </source>
</evidence>
<proteinExistence type="predicted"/>
<keyword evidence="2" id="KW-0472">Membrane</keyword>
<comment type="caution">
    <text evidence="3">The sequence shown here is derived from an EMBL/GenBank/DDBJ whole genome shotgun (WGS) entry which is preliminary data.</text>
</comment>